<dbReference type="RefSeq" id="XP_070890066.1">
    <property type="nucleotide sequence ID" value="XM_071028169.1"/>
</dbReference>
<dbReference type="Proteomes" id="UP001610432">
    <property type="component" value="Unassembled WGS sequence"/>
</dbReference>
<feature type="region of interest" description="Disordered" evidence="1">
    <location>
        <begin position="157"/>
        <end position="187"/>
    </location>
</feature>
<accession>A0ABR4M3B8</accession>
<evidence type="ECO:0000313" key="3">
    <source>
        <dbReference type="EMBL" id="KAL2871087.1"/>
    </source>
</evidence>
<sequence>MPTTTLITLPFLALVSLPLAITALITIFFSTIALFLQLFFISIELCFALLTNLFTIPPSTSWSLLSLTGSEPTTPNRRRSSDHGLPHSPVHFRSQSRPTAFGLDTSNPLEGPEGQGGPPYSFDSRYPQRPSLQGHPHHTRSSGFLGLISGAEDRDFEGLGGWRCPPSSSKSPRHRSGRTTPSSNSIGDEVDDIAWISMNSRLELPSQPLTLRRSSSAIGHNIYGEPSPTESHLPRRRPNRVTIPEIKDPKRSKSQSQGRRHHQRSATTSMLAGYNLRSAHGQTAVQSGNMAARSQSHTAHSEHWGRHAGSLTDTLNTGSGSYFALQPRSPGSGAKTTSNTTPNEERKPPRGFAASLGPVSHYIPALGNRRTSFYEGT</sequence>
<keyword evidence="2" id="KW-0472">Membrane</keyword>
<comment type="caution">
    <text evidence="3">The sequence shown here is derived from an EMBL/GenBank/DDBJ whole genome shotgun (WGS) entry which is preliminary data.</text>
</comment>
<keyword evidence="2" id="KW-0812">Transmembrane</keyword>
<feature type="compositionally biased region" description="Polar residues" evidence="1">
    <location>
        <begin position="283"/>
        <end position="298"/>
    </location>
</feature>
<name>A0ABR4M3B8_9EURO</name>
<evidence type="ECO:0000313" key="4">
    <source>
        <dbReference type="Proteomes" id="UP001610432"/>
    </source>
</evidence>
<feature type="region of interest" description="Disordered" evidence="1">
    <location>
        <begin position="220"/>
        <end position="266"/>
    </location>
</feature>
<protein>
    <submittedName>
        <fullName evidence="3">Uncharacterized protein</fullName>
    </submittedName>
</protein>
<feature type="compositionally biased region" description="Polar residues" evidence="1">
    <location>
        <begin position="311"/>
        <end position="320"/>
    </location>
</feature>
<reference evidence="3 4" key="1">
    <citation type="submission" date="2024-07" db="EMBL/GenBank/DDBJ databases">
        <title>Section-level genome sequencing and comparative genomics of Aspergillus sections Usti and Cavernicolus.</title>
        <authorList>
            <consortium name="Lawrence Berkeley National Laboratory"/>
            <person name="Nybo J.L."/>
            <person name="Vesth T.C."/>
            <person name="Theobald S."/>
            <person name="Frisvad J.C."/>
            <person name="Larsen T.O."/>
            <person name="Kjaerboelling I."/>
            <person name="Rothschild-Mancinelli K."/>
            <person name="Lyhne E.K."/>
            <person name="Kogle M.E."/>
            <person name="Barry K."/>
            <person name="Clum A."/>
            <person name="Na H."/>
            <person name="Ledsgaard L."/>
            <person name="Lin J."/>
            <person name="Lipzen A."/>
            <person name="Kuo A."/>
            <person name="Riley R."/>
            <person name="Mondo S."/>
            <person name="Labutti K."/>
            <person name="Haridas S."/>
            <person name="Pangalinan J."/>
            <person name="Salamov A.A."/>
            <person name="Simmons B.A."/>
            <person name="Magnuson J.K."/>
            <person name="Chen J."/>
            <person name="Drula E."/>
            <person name="Henrissat B."/>
            <person name="Wiebenga A."/>
            <person name="Lubbers R.J."/>
            <person name="Gomes A.C."/>
            <person name="Macurrencykelacurrency M.R."/>
            <person name="Stajich J."/>
            <person name="Grigoriev I.V."/>
            <person name="Mortensen U.H."/>
            <person name="De Vries R.P."/>
            <person name="Baker S.E."/>
            <person name="Andersen M.R."/>
        </authorList>
    </citation>
    <scope>NUCLEOTIDE SEQUENCE [LARGE SCALE GENOMIC DNA]</scope>
    <source>
        <strain evidence="3 4">CBS 449.75</strain>
    </source>
</reference>
<dbReference type="EMBL" id="JBFXLQ010000004">
    <property type="protein sequence ID" value="KAL2871087.1"/>
    <property type="molecule type" value="Genomic_DNA"/>
</dbReference>
<evidence type="ECO:0000256" key="2">
    <source>
        <dbReference type="SAM" id="Phobius"/>
    </source>
</evidence>
<keyword evidence="2" id="KW-1133">Transmembrane helix</keyword>
<feature type="compositionally biased region" description="Basic residues" evidence="1">
    <location>
        <begin position="252"/>
        <end position="264"/>
    </location>
</feature>
<feature type="region of interest" description="Disordered" evidence="1">
    <location>
        <begin position="67"/>
        <end position="145"/>
    </location>
</feature>
<proteinExistence type="predicted"/>
<keyword evidence="4" id="KW-1185">Reference proteome</keyword>
<gene>
    <name evidence="3" type="ORF">BJX67DRAFT_343529</name>
</gene>
<evidence type="ECO:0000256" key="1">
    <source>
        <dbReference type="SAM" id="MobiDB-lite"/>
    </source>
</evidence>
<feature type="transmembrane region" description="Helical" evidence="2">
    <location>
        <begin position="32"/>
        <end position="54"/>
    </location>
</feature>
<feature type="region of interest" description="Disordered" evidence="1">
    <location>
        <begin position="283"/>
        <end position="357"/>
    </location>
</feature>
<organism evidence="3 4">
    <name type="scientific">Aspergillus lucknowensis</name>
    <dbReference type="NCBI Taxonomy" id="176173"/>
    <lineage>
        <taxon>Eukaryota</taxon>
        <taxon>Fungi</taxon>
        <taxon>Dikarya</taxon>
        <taxon>Ascomycota</taxon>
        <taxon>Pezizomycotina</taxon>
        <taxon>Eurotiomycetes</taxon>
        <taxon>Eurotiomycetidae</taxon>
        <taxon>Eurotiales</taxon>
        <taxon>Aspergillaceae</taxon>
        <taxon>Aspergillus</taxon>
        <taxon>Aspergillus subgen. Nidulantes</taxon>
    </lineage>
</organism>
<dbReference type="GeneID" id="98143241"/>